<accession>A0A7T3KWT5</accession>
<dbReference type="Proteomes" id="UP000595001">
    <property type="component" value="Chromosome"/>
</dbReference>
<evidence type="ECO:0000313" key="2">
    <source>
        <dbReference type="EMBL" id="QPV64494.1"/>
    </source>
</evidence>
<evidence type="ECO:0000256" key="1">
    <source>
        <dbReference type="SAM" id="Phobius"/>
    </source>
</evidence>
<proteinExistence type="predicted"/>
<name>A0A7T3KWT5_9EURY</name>
<protein>
    <submittedName>
        <fullName evidence="2">Uncharacterized protein</fullName>
    </submittedName>
</protein>
<keyword evidence="1" id="KW-0812">Transmembrane</keyword>
<feature type="transmembrane region" description="Helical" evidence="1">
    <location>
        <begin position="40"/>
        <end position="61"/>
    </location>
</feature>
<organism evidence="2 3">
    <name type="scientific">Halosimplex litoreum</name>
    <dbReference type="NCBI Taxonomy" id="1198301"/>
    <lineage>
        <taxon>Archaea</taxon>
        <taxon>Methanobacteriati</taxon>
        <taxon>Methanobacteriota</taxon>
        <taxon>Stenosarchaea group</taxon>
        <taxon>Halobacteria</taxon>
        <taxon>Halobacteriales</taxon>
        <taxon>Haloarculaceae</taxon>
        <taxon>Halosimplex</taxon>
    </lineage>
</organism>
<sequence>MSRWTIVSIILTVVLIGIPTAANFYPPIFAGIAERLPLNIILTWMARLGIFSLGLLGGWWARGWSIDQVESDDCDEVAVSEIEGCIQTDESCWRGSAEISSDRIVNIELENRAYCPNCQTVMYDGESSRSSVSGEIGLWECPNCSHTAFDEGHPYGDAEKLFERHIRQIVESEGEEYSLENLIDGINGDVTPRRIWKQYASVIDDFNVSMNCFP</sequence>
<gene>
    <name evidence="2" type="ORF">I7X12_07750</name>
</gene>
<keyword evidence="1" id="KW-0472">Membrane</keyword>
<evidence type="ECO:0000313" key="3">
    <source>
        <dbReference type="Proteomes" id="UP000595001"/>
    </source>
</evidence>
<dbReference type="RefSeq" id="WP_198063263.1">
    <property type="nucleotide sequence ID" value="NZ_CP065856.1"/>
</dbReference>
<dbReference type="GeneID" id="60588377"/>
<dbReference type="EMBL" id="CP065856">
    <property type="protein sequence ID" value="QPV64494.1"/>
    <property type="molecule type" value="Genomic_DNA"/>
</dbReference>
<dbReference type="KEGG" id="hlt:I7X12_07750"/>
<keyword evidence="3" id="KW-1185">Reference proteome</keyword>
<reference evidence="2 3" key="1">
    <citation type="submission" date="2020-12" db="EMBL/GenBank/DDBJ databases">
        <title>Halosimplex halophilum sp. nov. and Halosimplex salinum sp. nov., two new members of the genus Halosimplex.</title>
        <authorList>
            <person name="Cui H.L."/>
        </authorList>
    </citation>
    <scope>NUCLEOTIDE SEQUENCE [LARGE SCALE GENOMIC DNA]</scope>
    <source>
        <strain evidence="2 3">YGH94</strain>
    </source>
</reference>
<dbReference type="OrthoDB" id="351036at2157"/>
<keyword evidence="1" id="KW-1133">Transmembrane helix</keyword>
<dbReference type="AlphaFoldDB" id="A0A7T3KWT5"/>